<dbReference type="EMBL" id="NIDE01000001">
    <property type="protein sequence ID" value="OWK46538.1"/>
    <property type="molecule type" value="Genomic_DNA"/>
</dbReference>
<dbReference type="GO" id="GO:0003755">
    <property type="term" value="F:peptidyl-prolyl cis-trans isomerase activity"/>
    <property type="evidence" value="ECO:0007669"/>
    <property type="project" value="UniProtKB-KW"/>
</dbReference>
<dbReference type="Pfam" id="PF13145">
    <property type="entry name" value="Rotamase_2"/>
    <property type="match status" value="1"/>
</dbReference>
<evidence type="ECO:0000256" key="5">
    <source>
        <dbReference type="ARBA" id="ARBA00023235"/>
    </source>
</evidence>
<dbReference type="Proteomes" id="UP000214646">
    <property type="component" value="Unassembled WGS sequence"/>
</dbReference>
<dbReference type="Gene3D" id="1.10.4030.10">
    <property type="entry name" value="Porin chaperone SurA, peptide-binding domain"/>
    <property type="match status" value="1"/>
</dbReference>
<keyword evidence="3" id="KW-0732">Signal</keyword>
<dbReference type="InterPro" id="IPR027304">
    <property type="entry name" value="Trigger_fact/SurA_dom_sf"/>
</dbReference>
<evidence type="ECO:0000256" key="4">
    <source>
        <dbReference type="ARBA" id="ARBA00023110"/>
    </source>
</evidence>
<dbReference type="PANTHER" id="PTHR47245:SF1">
    <property type="entry name" value="FOLDASE PROTEIN PRSA"/>
    <property type="match status" value="1"/>
</dbReference>
<dbReference type="Gene3D" id="3.10.50.40">
    <property type="match status" value="1"/>
</dbReference>
<gene>
    <name evidence="8" type="ORF">FRUB_00237</name>
</gene>
<reference evidence="9" key="1">
    <citation type="submission" date="2017-06" db="EMBL/GenBank/DDBJ databases">
        <title>Genome analysis of Fimbriiglobus ruber SP5, the first member of the order Planctomycetales with confirmed chitinolytic capability.</title>
        <authorList>
            <person name="Ravin N.V."/>
            <person name="Rakitin A.L."/>
            <person name="Ivanova A.A."/>
            <person name="Beletsky A.V."/>
            <person name="Kulichevskaya I.S."/>
            <person name="Mardanov A.V."/>
            <person name="Dedysh S.N."/>
        </authorList>
    </citation>
    <scope>NUCLEOTIDE SEQUENCE [LARGE SCALE GENOMIC DNA]</scope>
    <source>
        <strain evidence="9">SP5</strain>
    </source>
</reference>
<dbReference type="PANTHER" id="PTHR47245">
    <property type="entry name" value="PEPTIDYLPROLYL ISOMERASE"/>
    <property type="match status" value="1"/>
</dbReference>
<comment type="catalytic activity">
    <reaction evidence="1">
        <text>[protein]-peptidylproline (omega=180) = [protein]-peptidylproline (omega=0)</text>
        <dbReference type="Rhea" id="RHEA:16237"/>
        <dbReference type="Rhea" id="RHEA-COMP:10747"/>
        <dbReference type="Rhea" id="RHEA-COMP:10748"/>
        <dbReference type="ChEBI" id="CHEBI:83833"/>
        <dbReference type="ChEBI" id="CHEBI:83834"/>
        <dbReference type="EC" id="5.2.1.8"/>
    </reaction>
</comment>
<dbReference type="InterPro" id="IPR050245">
    <property type="entry name" value="PrsA_foldase"/>
</dbReference>
<dbReference type="PROSITE" id="PS50198">
    <property type="entry name" value="PPIC_PPIASE_2"/>
    <property type="match status" value="1"/>
</dbReference>
<dbReference type="EC" id="5.2.1.8" evidence="2"/>
<dbReference type="InterPro" id="IPR046357">
    <property type="entry name" value="PPIase_dom_sf"/>
</dbReference>
<name>A0A225E6W5_9BACT</name>
<evidence type="ECO:0000313" key="9">
    <source>
        <dbReference type="Proteomes" id="UP000214646"/>
    </source>
</evidence>
<evidence type="ECO:0000256" key="1">
    <source>
        <dbReference type="ARBA" id="ARBA00000971"/>
    </source>
</evidence>
<dbReference type="SUPFAM" id="SSF54534">
    <property type="entry name" value="FKBP-like"/>
    <property type="match status" value="1"/>
</dbReference>
<evidence type="ECO:0000256" key="6">
    <source>
        <dbReference type="PROSITE-ProRule" id="PRU00278"/>
    </source>
</evidence>
<feature type="domain" description="PpiC" evidence="7">
    <location>
        <begin position="147"/>
        <end position="246"/>
    </location>
</feature>
<protein>
    <recommendedName>
        <fullName evidence="2">peptidylprolyl isomerase</fullName>
        <ecNumber evidence="2">5.2.1.8</ecNumber>
    </recommendedName>
</protein>
<keyword evidence="4 6" id="KW-0697">Rotamase</keyword>
<dbReference type="SUPFAM" id="SSF109998">
    <property type="entry name" value="Triger factor/SurA peptide-binding domain-like"/>
    <property type="match status" value="1"/>
</dbReference>
<dbReference type="InterPro" id="IPR000297">
    <property type="entry name" value="PPIase_PpiC"/>
</dbReference>
<accession>A0A225E6W5</accession>
<comment type="caution">
    <text evidence="8">The sequence shown here is derived from an EMBL/GenBank/DDBJ whole genome shotgun (WGS) entry which is preliminary data.</text>
</comment>
<dbReference type="AlphaFoldDB" id="A0A225E6W5"/>
<proteinExistence type="predicted"/>
<evidence type="ECO:0000313" key="8">
    <source>
        <dbReference type="EMBL" id="OWK46538.1"/>
    </source>
</evidence>
<evidence type="ECO:0000256" key="2">
    <source>
        <dbReference type="ARBA" id="ARBA00013194"/>
    </source>
</evidence>
<evidence type="ECO:0000256" key="3">
    <source>
        <dbReference type="ARBA" id="ARBA00022729"/>
    </source>
</evidence>
<organism evidence="8 9">
    <name type="scientific">Fimbriiglobus ruber</name>
    <dbReference type="NCBI Taxonomy" id="1908690"/>
    <lineage>
        <taxon>Bacteria</taxon>
        <taxon>Pseudomonadati</taxon>
        <taxon>Planctomycetota</taxon>
        <taxon>Planctomycetia</taxon>
        <taxon>Gemmatales</taxon>
        <taxon>Gemmataceae</taxon>
        <taxon>Fimbriiglobus</taxon>
    </lineage>
</organism>
<evidence type="ECO:0000259" key="7">
    <source>
        <dbReference type="PROSITE" id="PS50198"/>
    </source>
</evidence>
<sequence>MMRQQPEMSEIGRMTNPVERDVKERELFRKELRNLIERELILTDFVAKIKKQKPKVLDELNAETQKTAAKQLMSYRKEKGNISEAAFAEILKAQGLSYKGIVRQLERNAMLNIYLGQFFKDKEKAKGVTKAQIATYYDQHQEEFKIEDNVKWLDLFVSVHRFNNADDARKYADWLAKQAKDGTDFVELVKKFGFGDSKLRDGEGIGNQRGQISPPQLEPIVFATTAGQISDLVPTPNGFHIVKVVDRQVAGVRPLDKKLQDEIRARIATQLNKAEYDKLIEELWRRTTVKVVEE</sequence>
<keyword evidence="9" id="KW-1185">Reference proteome</keyword>
<keyword evidence="5 6" id="KW-0413">Isomerase</keyword>